<gene>
    <name evidence="1" type="ORF">AZI86_17070</name>
</gene>
<dbReference type="RefSeq" id="WP_061836507.1">
    <property type="nucleotide sequence ID" value="NZ_LUKE01000006.1"/>
</dbReference>
<evidence type="ECO:0000313" key="1">
    <source>
        <dbReference type="EMBL" id="KYG61425.1"/>
    </source>
</evidence>
<comment type="caution">
    <text evidence="1">The sequence shown here is derived from an EMBL/GenBank/DDBJ whole genome shotgun (WGS) entry which is preliminary data.</text>
</comment>
<organism evidence="1 2">
    <name type="scientific">Bdellovibrio bacteriovorus</name>
    <dbReference type="NCBI Taxonomy" id="959"/>
    <lineage>
        <taxon>Bacteria</taxon>
        <taxon>Pseudomonadati</taxon>
        <taxon>Bdellovibrionota</taxon>
        <taxon>Bdellovibrionia</taxon>
        <taxon>Bdellovibrionales</taxon>
        <taxon>Pseudobdellovibrionaceae</taxon>
        <taxon>Bdellovibrio</taxon>
    </lineage>
</organism>
<dbReference type="Proteomes" id="UP000075320">
    <property type="component" value="Unassembled WGS sequence"/>
</dbReference>
<dbReference type="EMBL" id="LUKE01000006">
    <property type="protein sequence ID" value="KYG61425.1"/>
    <property type="molecule type" value="Genomic_DNA"/>
</dbReference>
<proteinExistence type="predicted"/>
<reference evidence="1 2" key="1">
    <citation type="submission" date="2016-03" db="EMBL/GenBank/DDBJ databases">
        <authorList>
            <person name="Ploux O."/>
        </authorList>
    </citation>
    <scope>NUCLEOTIDE SEQUENCE [LARGE SCALE GENOMIC DNA]</scope>
    <source>
        <strain evidence="1 2">R0</strain>
    </source>
</reference>
<sequence length="125" mass="14536">MSFKNEIMLSEVRRISEEKVERYLLNLQEKHFAVVAENLELRNILANVLQNQERLLNQIERLSRPSSGADLPFKALEEKIAALEMNLFKYLSMDTESCGDPGNAELRKQLKNMFLDEIAKKNRKP</sequence>
<keyword evidence="2" id="KW-1185">Reference proteome</keyword>
<accession>A0A150WET3</accession>
<evidence type="ECO:0000313" key="2">
    <source>
        <dbReference type="Proteomes" id="UP000075320"/>
    </source>
</evidence>
<dbReference type="AlphaFoldDB" id="A0A150WET3"/>
<protein>
    <submittedName>
        <fullName evidence="1">Uncharacterized protein</fullName>
    </submittedName>
</protein>
<name>A0A150WET3_BDEBC</name>